<evidence type="ECO:0000313" key="5">
    <source>
        <dbReference type="Proteomes" id="UP001219568"/>
    </source>
</evidence>
<dbReference type="Gene3D" id="1.25.40.10">
    <property type="entry name" value="Tetratricopeptide repeat domain"/>
    <property type="match status" value="2"/>
</dbReference>
<sequence>MTLINSERQGEPLKPCDLFDMIGGTSTGGLIAIMLGRLEMEVDDCIEAYRRLMKLVFSEKANSLPVDWSGNVKSQYDSRKLRSAVEDVVSRCGLSPNDLLNDGKVRPCRVFVCATAKDTMEVQRLRSYNSSEENTPSPTICEAALATSAATKFFDPVLIGDRQFIDGAFGANNPVEEVEEEACDIWCPSSRNLKDLVKCLLSVGTGHTGQQGMNDNIFKFISKTLVRMAIEPVSTKRRFMARWRNECEGGRCFRFSVEHGLEGVRMTEYHKRPLIETATQDYLLHENQQSQIRECVTNLARKEGKTNIKFEAIIQERAMRIKLQHDFDRSQIAIQLRRPPSWLVPFDRNLSYVDRDVMVKVKEVLFRDHCQHEMAIFGLGGVGKSQIAIELAYQTRDEYPDCSVFWIPAMRFDSIRQAFTKVAESLRIMPVECKENDVFPLICDHLSQRTNGRWLLIFDNADDIEEWTEKSTSSSVQISLRDFLPKSPLGSIFFTTRTVQAAQYFASQDVLHIPEMDEQEATCMLKKLLINQDLINDGKTMCQLLKRLTYLPLAIVQAAAFINQNSTDLVRYIALLDGQEQDVIDLFSEEFEDNGRYKSSRNPVAATWLTSFCQIENRNPLAARYLSFMACLDCRAIPISLLPSANSLEQEKAIGILCAYSFVRPRPGGHCLDLHRLVQLAMRNCMRSTNDWKQWVNYAIMETSQKFPSPESKNRILWQEYLPHILRLLQLKSSRYISKASYILMFKVSRCLIFDSRLEEAESLMLQLQQEYGRHSRPESLVTLSVDHNLAIIFSLQGRPREAEHLATRVLQAQLKLVGPDHSDVAITLCTLASIHFSLSNLPVAEWLAVAAIKGFIRKKGVESYHSLTTIGVLVRIYIQQGRLANASELGNIHYLLNKKATGIDSPDTASSEESLVSIYVLQGRYAEAERLCIQSLEKVEKVLGRAHQRTLQTMNYLIGILGSQGKDADAAALSLEVAQESERNYAPDDPKVRAAYQQVQWYTSLKPLHQRVFDRVAHARKPRRIIATRRLHHRVKLYGGLYCPRRPVTDDTAIQIIKKAVLALPGGLDGVQTVPDKLCNDQGSADKSSDLFEFPYYMSNVPQPQFCFGGGISILAHIFG</sequence>
<dbReference type="Gene3D" id="3.40.1090.10">
    <property type="entry name" value="Cytosolic phospholipase A2 catalytic domain"/>
    <property type="match status" value="1"/>
</dbReference>
<evidence type="ECO:0000256" key="1">
    <source>
        <dbReference type="ARBA" id="ARBA00023098"/>
    </source>
</evidence>
<evidence type="ECO:0000259" key="3">
    <source>
        <dbReference type="PROSITE" id="PS51635"/>
    </source>
</evidence>
<name>A0AAD6I9K8_PENCN</name>
<dbReference type="InterPro" id="IPR053137">
    <property type="entry name" value="NLR-like"/>
</dbReference>
<dbReference type="Pfam" id="PF00931">
    <property type="entry name" value="NB-ARC"/>
    <property type="match status" value="1"/>
</dbReference>
<keyword evidence="1 2" id="KW-0443">Lipid metabolism</keyword>
<dbReference type="SUPFAM" id="SSF48452">
    <property type="entry name" value="TPR-like"/>
    <property type="match status" value="2"/>
</dbReference>
<reference evidence="4" key="2">
    <citation type="submission" date="2023-01" db="EMBL/GenBank/DDBJ databases">
        <authorList>
            <person name="Petersen C."/>
        </authorList>
    </citation>
    <scope>NUCLEOTIDE SEQUENCE</scope>
    <source>
        <strain evidence="4">IBT 15450</strain>
    </source>
</reference>
<gene>
    <name evidence="4" type="ORF">N7460_008288</name>
</gene>
<dbReference type="EMBL" id="JAQJZL010000009">
    <property type="protein sequence ID" value="KAJ6038517.1"/>
    <property type="molecule type" value="Genomic_DNA"/>
</dbReference>
<feature type="short sequence motif" description="GXSXG" evidence="2">
    <location>
        <begin position="24"/>
        <end position="28"/>
    </location>
</feature>
<comment type="caution">
    <text evidence="2">Lacks conserved residue(s) required for the propagation of feature annotation.</text>
</comment>
<dbReference type="InterPro" id="IPR002641">
    <property type="entry name" value="PNPLA_dom"/>
</dbReference>
<comment type="caution">
    <text evidence="4">The sequence shown here is derived from an EMBL/GenBank/DDBJ whole genome shotgun (WGS) entry which is preliminary data.</text>
</comment>
<keyword evidence="2" id="KW-0442">Lipid degradation</keyword>
<feature type="active site" description="Proton acceptor" evidence="2">
    <location>
        <position position="166"/>
    </location>
</feature>
<dbReference type="SUPFAM" id="SSF52151">
    <property type="entry name" value="FabD/lysophospholipase-like"/>
    <property type="match status" value="1"/>
</dbReference>
<dbReference type="InterPro" id="IPR016035">
    <property type="entry name" value="Acyl_Trfase/lysoPLipase"/>
</dbReference>
<dbReference type="GO" id="GO:0043531">
    <property type="term" value="F:ADP binding"/>
    <property type="evidence" value="ECO:0007669"/>
    <property type="project" value="InterPro"/>
</dbReference>
<accession>A0AAD6I9K8</accession>
<dbReference type="GO" id="GO:0016787">
    <property type="term" value="F:hydrolase activity"/>
    <property type="evidence" value="ECO:0007669"/>
    <property type="project" value="UniProtKB-UniRule"/>
</dbReference>
<dbReference type="GO" id="GO:0016042">
    <property type="term" value="P:lipid catabolic process"/>
    <property type="evidence" value="ECO:0007669"/>
    <property type="project" value="UniProtKB-UniRule"/>
</dbReference>
<proteinExistence type="predicted"/>
<dbReference type="PANTHER" id="PTHR46082:SF6">
    <property type="entry name" value="AAA+ ATPASE DOMAIN-CONTAINING PROTEIN-RELATED"/>
    <property type="match status" value="1"/>
</dbReference>
<dbReference type="Proteomes" id="UP001219568">
    <property type="component" value="Unassembled WGS sequence"/>
</dbReference>
<dbReference type="Pfam" id="PF01734">
    <property type="entry name" value="Patatin"/>
    <property type="match status" value="1"/>
</dbReference>
<dbReference type="AlphaFoldDB" id="A0AAD6I9K8"/>
<dbReference type="InterPro" id="IPR011990">
    <property type="entry name" value="TPR-like_helical_dom_sf"/>
</dbReference>
<dbReference type="GO" id="GO:0046486">
    <property type="term" value="P:glycerolipid metabolic process"/>
    <property type="evidence" value="ECO:0007669"/>
    <property type="project" value="UniProtKB-ARBA"/>
</dbReference>
<dbReference type="InterPro" id="IPR027417">
    <property type="entry name" value="P-loop_NTPase"/>
</dbReference>
<organism evidence="4 5">
    <name type="scientific">Penicillium canescens</name>
    <dbReference type="NCBI Taxonomy" id="5083"/>
    <lineage>
        <taxon>Eukaryota</taxon>
        <taxon>Fungi</taxon>
        <taxon>Dikarya</taxon>
        <taxon>Ascomycota</taxon>
        <taxon>Pezizomycotina</taxon>
        <taxon>Eurotiomycetes</taxon>
        <taxon>Eurotiomycetidae</taxon>
        <taxon>Eurotiales</taxon>
        <taxon>Aspergillaceae</taxon>
        <taxon>Penicillium</taxon>
    </lineage>
</organism>
<dbReference type="CDD" id="cd07216">
    <property type="entry name" value="Pat17_PNPLA8_PNPLA9_like3"/>
    <property type="match status" value="1"/>
</dbReference>
<protein>
    <recommendedName>
        <fullName evidence="3">PNPLA domain-containing protein</fullName>
    </recommendedName>
</protein>
<dbReference type="Pfam" id="PF13374">
    <property type="entry name" value="TPR_10"/>
    <property type="match status" value="1"/>
</dbReference>
<keyword evidence="5" id="KW-1185">Reference proteome</keyword>
<keyword evidence="2" id="KW-0378">Hydrolase</keyword>
<evidence type="ECO:0000313" key="4">
    <source>
        <dbReference type="EMBL" id="KAJ6038517.1"/>
    </source>
</evidence>
<feature type="short sequence motif" description="DGA/G" evidence="2">
    <location>
        <begin position="166"/>
        <end position="168"/>
    </location>
</feature>
<evidence type="ECO:0000256" key="2">
    <source>
        <dbReference type="PROSITE-ProRule" id="PRU01161"/>
    </source>
</evidence>
<reference evidence="4" key="1">
    <citation type="journal article" date="2023" name="IMA Fungus">
        <title>Comparative genomic study of the Penicillium genus elucidates a diverse pangenome and 15 lateral gene transfer events.</title>
        <authorList>
            <person name="Petersen C."/>
            <person name="Sorensen T."/>
            <person name="Nielsen M.R."/>
            <person name="Sondergaard T.E."/>
            <person name="Sorensen J.L."/>
            <person name="Fitzpatrick D.A."/>
            <person name="Frisvad J.C."/>
            <person name="Nielsen K.L."/>
        </authorList>
    </citation>
    <scope>NUCLEOTIDE SEQUENCE</scope>
    <source>
        <strain evidence="4">IBT 15450</strain>
    </source>
</reference>
<feature type="domain" description="PNPLA" evidence="3">
    <location>
        <begin position="1"/>
        <end position="179"/>
    </location>
</feature>
<dbReference type="PANTHER" id="PTHR46082">
    <property type="entry name" value="ATP/GTP-BINDING PROTEIN-RELATED"/>
    <property type="match status" value="1"/>
</dbReference>
<dbReference type="Gene3D" id="3.40.50.300">
    <property type="entry name" value="P-loop containing nucleotide triphosphate hydrolases"/>
    <property type="match status" value="1"/>
</dbReference>
<feature type="active site" description="Nucleophile" evidence="2">
    <location>
        <position position="26"/>
    </location>
</feature>
<dbReference type="InterPro" id="IPR002182">
    <property type="entry name" value="NB-ARC"/>
</dbReference>
<dbReference type="SUPFAM" id="SSF52540">
    <property type="entry name" value="P-loop containing nucleoside triphosphate hydrolases"/>
    <property type="match status" value="1"/>
</dbReference>
<dbReference type="PROSITE" id="PS51635">
    <property type="entry name" value="PNPLA"/>
    <property type="match status" value="1"/>
</dbReference>
<dbReference type="Pfam" id="PF13424">
    <property type="entry name" value="TPR_12"/>
    <property type="match status" value="1"/>
</dbReference>